<dbReference type="Gene3D" id="3.80.10.10">
    <property type="entry name" value="Ribonuclease Inhibitor"/>
    <property type="match status" value="3"/>
</dbReference>
<keyword evidence="2" id="KW-0479">Metal-binding</keyword>
<proteinExistence type="predicted"/>
<dbReference type="STRING" id="34506.A0A090L656"/>
<dbReference type="Gene3D" id="3.60.40.10">
    <property type="entry name" value="PPM-type phosphatase domain"/>
    <property type="match status" value="1"/>
</dbReference>
<protein>
    <submittedName>
        <fullName evidence="5 7">Protein phosphatase PHLPP-like protein</fullName>
    </submittedName>
</protein>
<dbReference type="OMA" id="WERNMWF"/>
<evidence type="ECO:0000313" key="7">
    <source>
        <dbReference type="WBParaSite" id="SRAE_1000352900.1"/>
    </source>
</evidence>
<dbReference type="InterPro" id="IPR055071">
    <property type="entry name" value="RA_PHLPP-like"/>
</dbReference>
<reference evidence="7" key="2">
    <citation type="submission" date="2020-12" db="UniProtKB">
        <authorList>
            <consortium name="WormBaseParasite"/>
        </authorList>
    </citation>
    <scope>IDENTIFICATION</scope>
</reference>
<dbReference type="InterPro" id="IPR050216">
    <property type="entry name" value="LRR_domain-containing"/>
</dbReference>
<dbReference type="WBParaSite" id="SRAE_1000352900.1">
    <property type="protein sequence ID" value="SRAE_1000352900.1"/>
    <property type="gene ID" value="WBGene00260146"/>
</dbReference>
<evidence type="ECO:0000313" key="6">
    <source>
        <dbReference type="Proteomes" id="UP000035682"/>
    </source>
</evidence>
<dbReference type="GO" id="GO:0046872">
    <property type="term" value="F:metal ion binding"/>
    <property type="evidence" value="ECO:0007669"/>
    <property type="project" value="UniProtKB-KW"/>
</dbReference>
<feature type="domain" description="PPM-type phosphatase" evidence="4">
    <location>
        <begin position="803"/>
        <end position="1037"/>
    </location>
</feature>
<dbReference type="Pfam" id="PF00481">
    <property type="entry name" value="PP2C"/>
    <property type="match status" value="1"/>
</dbReference>
<keyword evidence="1" id="KW-0433">Leucine-rich repeat</keyword>
<reference evidence="5 6" key="1">
    <citation type="submission" date="2014-09" db="EMBL/GenBank/DDBJ databases">
        <authorList>
            <person name="Martin A.A."/>
        </authorList>
    </citation>
    <scope>NUCLEOTIDE SEQUENCE</scope>
    <source>
        <strain evidence="6">ED321</strain>
        <strain evidence="5">ED321 Heterogonic</strain>
    </source>
</reference>
<dbReference type="PROSITE" id="PS51746">
    <property type="entry name" value="PPM_2"/>
    <property type="match status" value="1"/>
</dbReference>
<dbReference type="SUPFAM" id="SSF52058">
    <property type="entry name" value="L domain-like"/>
    <property type="match status" value="2"/>
</dbReference>
<dbReference type="GO" id="GO:0005737">
    <property type="term" value="C:cytoplasm"/>
    <property type="evidence" value="ECO:0007669"/>
    <property type="project" value="TreeGrafter"/>
</dbReference>
<sequence>MNHLSIEPPPAYSVLEKKNIKKKYNGIREIKNTNNTGTWTLNSKKHWIKKNPSTNGFIRLYTPNGEKSTVIAVTIDQTTEDICNKINISSIYVQIGNLHIRKLPLDSRPLWMQNDILMTIGHKTIEEILSLGDSNYLRYIIAFFIDCPIFNIENNLFSSILLSTCMVKKNGLLQKWIRKKCILFNGTIRLINFIENNETGLSPDDEILLLSKLDLEIIDCGRGKCMKLCEKNGNYILLSFDDPDHLPEWSVKASQCQMIPNCDLSDKFLVYLPEYLFASGKNRNIININLKRNSLITRSHDGNKHMMIGYVDDLVRFTSLKCLNLSSNCLRSFPMPLCQITSLVELDLSGNQINIIPNGIRNLRNLKIINLSNNWLKMLPKNFNEFFKLTYLDLSFNRFTSIPESLNYMEHLESWLLNGNEISNINVSKPLSIMTLQLRLNNLSQPITFNSLAFQKLTKLDLRNGGFAREIDLSNITQLQILYCSNFGLKTLSINGSNIRQIYASNNHLEEIIIMPVPFKLIALDISYNCMDRLPEWIPELNSLISIDASYNRIFTLPYRLFMNMPSLRFVNLKNNELTKLPELVENCCIENLNLSNNKLQNLSTNLLKSSHRLTHLNISNNKLNSLPQANSFTDLNRIQILKMSRNQLTESCISVIMSLKKLRLLDISYNNFNFFTDSTLLQLKYLEEINISYNHLTSIGEEFSQLQNLQILRAHSNKLISIPSFNQSKCLKILDLSNNKLSKIIPEMFITENLKFLDLTCNIPENTKNNQINIKNLKKKMDGKKNIEIEDIGKKGFFKNLQYGFSESNGDKRKMSIYQIRPKEFDNIYFGMVDGSSNNDIALKIKILIEEYLQNQTTVTSDILRKCLINTHEILGKDGNRLGGSALILAINGEEIYIANTGSIKGIIIKENGIVKEITNENSPVKGDEYDRLRNANAIITDDNCINGIFPVGKAIGYSYQFPAILPTPDIEKIILTPNIEHIIICNRECWKYLSDEDIKYCLKISSNCYQIAKILQDIIQSNDYTGNISILVIKVTNKKMHFSNEELQNISKLELNKNFDNVEESALRKIEERLNKISQAISKIETDVISSSYSSLHLKDVKRKKIKRSIISSSASTEDISETNITTQRLHRDTSVPAIKNSSFQEKALLYYAEDGMAIYTRDFCSDLV</sequence>
<evidence type="ECO:0000256" key="1">
    <source>
        <dbReference type="ARBA" id="ARBA00022614"/>
    </source>
</evidence>
<dbReference type="InterPro" id="IPR003591">
    <property type="entry name" value="Leu-rich_rpt_typical-subtyp"/>
</dbReference>
<dbReference type="InterPro" id="IPR001932">
    <property type="entry name" value="PPM-type_phosphatase-like_dom"/>
</dbReference>
<evidence type="ECO:0000256" key="3">
    <source>
        <dbReference type="ARBA" id="ARBA00022737"/>
    </source>
</evidence>
<dbReference type="CTD" id="36377641"/>
<evidence type="ECO:0000259" key="4">
    <source>
        <dbReference type="PROSITE" id="PS51746"/>
    </source>
</evidence>
<evidence type="ECO:0000313" key="5">
    <source>
        <dbReference type="EMBL" id="CEF65276.1"/>
    </source>
</evidence>
<keyword evidence="6" id="KW-1185">Reference proteome</keyword>
<dbReference type="SMART" id="SM00364">
    <property type="entry name" value="LRR_BAC"/>
    <property type="match status" value="10"/>
</dbReference>
<dbReference type="CDD" id="cd00143">
    <property type="entry name" value="PP2Cc"/>
    <property type="match status" value="1"/>
</dbReference>
<accession>A0A090L656</accession>
<evidence type="ECO:0000313" key="8">
    <source>
        <dbReference type="WormBase" id="SRAE_1000352900"/>
    </source>
</evidence>
<dbReference type="GeneID" id="36377641"/>
<dbReference type="Pfam" id="PF00560">
    <property type="entry name" value="LRR_1"/>
    <property type="match status" value="3"/>
</dbReference>
<dbReference type="SMART" id="SM00332">
    <property type="entry name" value="PP2Cc"/>
    <property type="match status" value="1"/>
</dbReference>
<dbReference type="InterPro" id="IPR032675">
    <property type="entry name" value="LRR_dom_sf"/>
</dbReference>
<keyword evidence="3" id="KW-0677">Repeat</keyword>
<gene>
    <name evidence="5 7 8" type="ORF">SRAE_1000352900</name>
</gene>
<dbReference type="Pfam" id="PF23010">
    <property type="entry name" value="RA_3"/>
    <property type="match status" value="1"/>
</dbReference>
<dbReference type="InterPro" id="IPR036457">
    <property type="entry name" value="PPM-type-like_dom_sf"/>
</dbReference>
<dbReference type="EMBL" id="LN609528">
    <property type="protein sequence ID" value="CEF65276.1"/>
    <property type="molecule type" value="Genomic_DNA"/>
</dbReference>
<evidence type="ECO:0000256" key="2">
    <source>
        <dbReference type="ARBA" id="ARBA00022723"/>
    </source>
</evidence>
<dbReference type="InterPro" id="IPR001611">
    <property type="entry name" value="Leu-rich_rpt"/>
</dbReference>
<dbReference type="SUPFAM" id="SSF81606">
    <property type="entry name" value="PP2C-like"/>
    <property type="match status" value="1"/>
</dbReference>
<dbReference type="Proteomes" id="UP000035682">
    <property type="component" value="Unplaced"/>
</dbReference>
<dbReference type="Pfam" id="PF13855">
    <property type="entry name" value="LRR_8"/>
    <property type="match status" value="1"/>
</dbReference>
<name>A0A090L656_STRRB</name>
<dbReference type="AlphaFoldDB" id="A0A090L656"/>
<dbReference type="SMART" id="SM00369">
    <property type="entry name" value="LRR_TYP"/>
    <property type="match status" value="11"/>
</dbReference>
<dbReference type="PANTHER" id="PTHR48051">
    <property type="match status" value="1"/>
</dbReference>
<dbReference type="OrthoDB" id="1394818at2759"/>
<dbReference type="CDD" id="cd17213">
    <property type="entry name" value="RA_PHLPP"/>
    <property type="match status" value="1"/>
</dbReference>
<organism evidence="5">
    <name type="scientific">Strongyloides ratti</name>
    <name type="common">Parasitic roundworm</name>
    <dbReference type="NCBI Taxonomy" id="34506"/>
    <lineage>
        <taxon>Eukaryota</taxon>
        <taxon>Metazoa</taxon>
        <taxon>Ecdysozoa</taxon>
        <taxon>Nematoda</taxon>
        <taxon>Chromadorea</taxon>
        <taxon>Rhabditida</taxon>
        <taxon>Tylenchina</taxon>
        <taxon>Panagrolaimomorpha</taxon>
        <taxon>Strongyloidoidea</taxon>
        <taxon>Strongyloididae</taxon>
        <taxon>Strongyloides</taxon>
    </lineage>
</organism>
<dbReference type="PANTHER" id="PTHR48051:SF1">
    <property type="entry name" value="RAS SUPPRESSOR PROTEIN 1"/>
    <property type="match status" value="1"/>
</dbReference>
<dbReference type="PROSITE" id="PS51450">
    <property type="entry name" value="LRR"/>
    <property type="match status" value="5"/>
</dbReference>
<dbReference type="WormBase" id="SRAE_1000352900">
    <property type="protein sequence ID" value="SRP01267"/>
    <property type="gene ID" value="WBGene00260146"/>
</dbReference>
<dbReference type="RefSeq" id="XP_024504477.1">
    <property type="nucleotide sequence ID" value="XM_024650729.1"/>
</dbReference>